<dbReference type="OrthoDB" id="3023737at2759"/>
<protein>
    <submittedName>
        <fullName evidence="1">Uncharacterized protein</fullName>
    </submittedName>
</protein>
<evidence type="ECO:0000313" key="1">
    <source>
        <dbReference type="EMBL" id="KAF7338009.1"/>
    </source>
</evidence>
<sequence length="165" mass="18949">MRMPHISTFIPPFGEKFSHDFLVLAIPEEKYGHHTALVWHGPKQSYHKVVARFGRMEREIANAELLGEIRMSRPYEMDQLERDADSLTKGMTFAGPTANSHHEYARHLFTKLKDHREGLKGESVVLVAVYMVEVRTNRENVLFDGQKASLPSGYLTYYTGRGKLE</sequence>
<dbReference type="EMBL" id="JACAZI010000021">
    <property type="protein sequence ID" value="KAF7338009.1"/>
    <property type="molecule type" value="Genomic_DNA"/>
</dbReference>
<organism evidence="1 2">
    <name type="scientific">Mycena venus</name>
    <dbReference type="NCBI Taxonomy" id="2733690"/>
    <lineage>
        <taxon>Eukaryota</taxon>
        <taxon>Fungi</taxon>
        <taxon>Dikarya</taxon>
        <taxon>Basidiomycota</taxon>
        <taxon>Agaricomycotina</taxon>
        <taxon>Agaricomycetes</taxon>
        <taxon>Agaricomycetidae</taxon>
        <taxon>Agaricales</taxon>
        <taxon>Marasmiineae</taxon>
        <taxon>Mycenaceae</taxon>
        <taxon>Mycena</taxon>
    </lineage>
</organism>
<proteinExistence type="predicted"/>
<accession>A0A8H6XC40</accession>
<evidence type="ECO:0000313" key="2">
    <source>
        <dbReference type="Proteomes" id="UP000620124"/>
    </source>
</evidence>
<comment type="caution">
    <text evidence="1">The sequence shown here is derived from an EMBL/GenBank/DDBJ whole genome shotgun (WGS) entry which is preliminary data.</text>
</comment>
<dbReference type="Proteomes" id="UP000620124">
    <property type="component" value="Unassembled WGS sequence"/>
</dbReference>
<dbReference type="AlphaFoldDB" id="A0A8H6XC40"/>
<reference evidence="1" key="1">
    <citation type="submission" date="2020-05" db="EMBL/GenBank/DDBJ databases">
        <title>Mycena genomes resolve the evolution of fungal bioluminescence.</title>
        <authorList>
            <person name="Tsai I.J."/>
        </authorList>
    </citation>
    <scope>NUCLEOTIDE SEQUENCE</scope>
    <source>
        <strain evidence="1">CCC161011</strain>
    </source>
</reference>
<keyword evidence="2" id="KW-1185">Reference proteome</keyword>
<name>A0A8H6XC40_9AGAR</name>
<gene>
    <name evidence="1" type="ORF">MVEN_02024800</name>
</gene>